<name>A0ABU3QHX7_9ACTN</name>
<feature type="domain" description="Peptidase S26" evidence="4">
    <location>
        <begin position="86"/>
        <end position="166"/>
    </location>
</feature>
<reference evidence="5 6" key="1">
    <citation type="submission" date="2023-09" db="EMBL/GenBank/DDBJ databases">
        <title>Streptomyces sp. nov.: A antagonism against Alternaria gaisen Producing Streptochlin, Isolated from Tamarix root soil.</title>
        <authorList>
            <person name="Chen Y."/>
        </authorList>
    </citation>
    <scope>NUCLEOTIDE SEQUENCE [LARGE SCALE GENOMIC DNA]</scope>
    <source>
        <strain evidence="5 6">TRM76323</strain>
    </source>
</reference>
<accession>A0ABU3QHX7</accession>
<dbReference type="CDD" id="cd06530">
    <property type="entry name" value="S26_SPase_I"/>
    <property type="match status" value="1"/>
</dbReference>
<keyword evidence="6" id="KW-1185">Reference proteome</keyword>
<proteinExistence type="inferred from homology"/>
<protein>
    <submittedName>
        <fullName evidence="5">S26 family signal peptidase</fullName>
    </submittedName>
</protein>
<evidence type="ECO:0000256" key="2">
    <source>
        <dbReference type="ARBA" id="ARBA00009370"/>
    </source>
</evidence>
<dbReference type="Proteomes" id="UP001250181">
    <property type="component" value="Unassembled WGS sequence"/>
</dbReference>
<organism evidence="5 6">
    <name type="scientific">Streptomyces tamarix</name>
    <dbReference type="NCBI Taxonomy" id="3078565"/>
    <lineage>
        <taxon>Bacteria</taxon>
        <taxon>Bacillati</taxon>
        <taxon>Actinomycetota</taxon>
        <taxon>Actinomycetes</taxon>
        <taxon>Kitasatosporales</taxon>
        <taxon>Streptomycetaceae</taxon>
        <taxon>Streptomyces</taxon>
    </lineage>
</organism>
<dbReference type="InterPro" id="IPR019533">
    <property type="entry name" value="Peptidase_S26"/>
</dbReference>
<feature type="transmembrane region" description="Helical" evidence="3">
    <location>
        <begin position="35"/>
        <end position="56"/>
    </location>
</feature>
<dbReference type="Pfam" id="PF10502">
    <property type="entry name" value="Peptidase_S26"/>
    <property type="match status" value="2"/>
</dbReference>
<comment type="caution">
    <text evidence="5">The sequence shown here is derived from an EMBL/GenBank/DDBJ whole genome shotgun (WGS) entry which is preliminary data.</text>
</comment>
<comment type="similarity">
    <text evidence="2">Belongs to the peptidase S26 family.</text>
</comment>
<dbReference type="PANTHER" id="PTHR43390">
    <property type="entry name" value="SIGNAL PEPTIDASE I"/>
    <property type="match status" value="1"/>
</dbReference>
<keyword evidence="3" id="KW-0812">Transmembrane</keyword>
<dbReference type="InterPro" id="IPR000223">
    <property type="entry name" value="Pept_S26A_signal_pept_1"/>
</dbReference>
<evidence type="ECO:0000313" key="6">
    <source>
        <dbReference type="Proteomes" id="UP001250181"/>
    </source>
</evidence>
<dbReference type="SUPFAM" id="SSF51306">
    <property type="entry name" value="LexA/Signal peptidase"/>
    <property type="match status" value="1"/>
</dbReference>
<comment type="subcellular location">
    <subcellularLocation>
        <location evidence="1">Cell membrane</location>
        <topology evidence="1">Single-pass type II membrane protein</topology>
    </subcellularLocation>
</comment>
<dbReference type="PANTHER" id="PTHR43390:SF1">
    <property type="entry name" value="CHLOROPLAST PROCESSING PEPTIDASE"/>
    <property type="match status" value="1"/>
</dbReference>
<dbReference type="RefSeq" id="WP_315877452.1">
    <property type="nucleotide sequence ID" value="NZ_JAWCTQ010000009.1"/>
</dbReference>
<evidence type="ECO:0000256" key="1">
    <source>
        <dbReference type="ARBA" id="ARBA00004401"/>
    </source>
</evidence>
<evidence type="ECO:0000259" key="4">
    <source>
        <dbReference type="Pfam" id="PF10502"/>
    </source>
</evidence>
<evidence type="ECO:0000256" key="3">
    <source>
        <dbReference type="SAM" id="Phobius"/>
    </source>
</evidence>
<dbReference type="Gene3D" id="2.10.109.10">
    <property type="entry name" value="Umud Fragment, subunit A"/>
    <property type="match status" value="1"/>
</dbReference>
<dbReference type="InterPro" id="IPR036286">
    <property type="entry name" value="LexA/Signal_pep-like_sf"/>
</dbReference>
<gene>
    <name evidence="5" type="ORF">RND61_09830</name>
</gene>
<feature type="domain" description="Peptidase S26" evidence="4">
    <location>
        <begin position="173"/>
        <end position="215"/>
    </location>
</feature>
<keyword evidence="3" id="KW-0472">Membrane</keyword>
<keyword evidence="3" id="KW-1133">Transmembrane helix</keyword>
<evidence type="ECO:0000313" key="5">
    <source>
        <dbReference type="EMBL" id="MDT9682367.1"/>
    </source>
</evidence>
<sequence length="233" mass="24732">MSEVDRPGAPSSTGQRARAEAAVARARSRALRAQALRIALYAAAALLWVNAVALAAAAGSPVWAAVSGLTALLVSTGLALSRAAELRWVAVSVSGRSMEPTYREGDRVVAWRRSAPVRGAVVIVERPPYRAPWPDAPVARNAPAHVIYARHWFIKRVAAIAGDPVPRAQVPALAEVTEETVPEGMLVLLGDNQDDSYDSRFVGYFPAARVLGSVQTAGRPAPTPPSTARMRNT</sequence>
<dbReference type="PRINTS" id="PR00727">
    <property type="entry name" value="LEADERPTASE"/>
</dbReference>
<feature type="transmembrane region" description="Helical" evidence="3">
    <location>
        <begin position="62"/>
        <end position="80"/>
    </location>
</feature>
<dbReference type="EMBL" id="JAWCTQ010000009">
    <property type="protein sequence ID" value="MDT9682367.1"/>
    <property type="molecule type" value="Genomic_DNA"/>
</dbReference>